<evidence type="ECO:0008006" key="3">
    <source>
        <dbReference type="Google" id="ProtNLM"/>
    </source>
</evidence>
<protein>
    <recommendedName>
        <fullName evidence="3">AMP-dependent synthetase/ligase domain-containing protein</fullName>
    </recommendedName>
</protein>
<dbReference type="SUPFAM" id="SSF56801">
    <property type="entry name" value="Acetyl-CoA synthetase-like"/>
    <property type="match status" value="1"/>
</dbReference>
<proteinExistence type="predicted"/>
<dbReference type="Proteomes" id="UP001165641">
    <property type="component" value="Unassembled WGS sequence"/>
</dbReference>
<dbReference type="EMBL" id="JAQBIE010000052">
    <property type="protein sequence ID" value="MDB6179685.1"/>
    <property type="molecule type" value="Genomic_DNA"/>
</dbReference>
<reference evidence="1" key="1">
    <citation type="submission" date="2022-12" db="EMBL/GenBank/DDBJ databases">
        <title>Paracoccus onchidii sp. nov., isolated from a marine invertebrate from the South China Sea.</title>
        <authorList>
            <person name="Xu S."/>
            <person name="Liu Z."/>
            <person name="Xu Y."/>
        </authorList>
    </citation>
    <scope>NUCLEOTIDE SEQUENCE</scope>
    <source>
        <strain evidence="1">Z330</strain>
    </source>
</reference>
<name>A0ABT4ZLT2_9RHOB</name>
<sequence length="100" mass="10573">MNLAEHILAAGQDVTDKPALSVVAATGASRCSYDKLTTAMRGTATGLQQFGLRPGDRALLRLRNHASFPVAFLLLCLPTLDHPRLGFSGFAHGDGLVASR</sequence>
<comment type="caution">
    <text evidence="1">The sequence shown here is derived from an EMBL/GenBank/DDBJ whole genome shotgun (WGS) entry which is preliminary data.</text>
</comment>
<evidence type="ECO:0000313" key="1">
    <source>
        <dbReference type="EMBL" id="MDB6179685.1"/>
    </source>
</evidence>
<keyword evidence="2" id="KW-1185">Reference proteome</keyword>
<dbReference type="RefSeq" id="WP_271890779.1">
    <property type="nucleotide sequence ID" value="NZ_JAQBIE010000052.1"/>
</dbReference>
<accession>A0ABT4ZLT2</accession>
<organism evidence="1 2">
    <name type="scientific">Paracoccus onchidii</name>
    <dbReference type="NCBI Taxonomy" id="3017813"/>
    <lineage>
        <taxon>Bacteria</taxon>
        <taxon>Pseudomonadati</taxon>
        <taxon>Pseudomonadota</taxon>
        <taxon>Alphaproteobacteria</taxon>
        <taxon>Rhodobacterales</taxon>
        <taxon>Paracoccaceae</taxon>
        <taxon>Paracoccus</taxon>
    </lineage>
</organism>
<dbReference type="Gene3D" id="3.40.50.980">
    <property type="match status" value="1"/>
</dbReference>
<evidence type="ECO:0000313" key="2">
    <source>
        <dbReference type="Proteomes" id="UP001165641"/>
    </source>
</evidence>
<gene>
    <name evidence="1" type="ORF">PAF17_19735</name>
</gene>